<protein>
    <submittedName>
        <fullName evidence="1">Uncharacterized protein</fullName>
    </submittedName>
</protein>
<evidence type="ECO:0000313" key="2">
    <source>
        <dbReference type="Proteomes" id="UP000694403"/>
    </source>
</evidence>
<sequence>FSSVLGKEGYTAGKVKLHMPFENSSAVMSFRNPVLLKGLHRLFVIIRRLPPWHEAPFSPLPPFSSPALLCSAATQASPLTDNKNTGAGIINYSIPVTI</sequence>
<dbReference type="AlphaFoldDB" id="A0A8C3RW03"/>
<accession>A0A8C3RW03</accession>
<keyword evidence="2" id="KW-1185">Reference proteome</keyword>
<dbReference type="Proteomes" id="UP000694403">
    <property type="component" value="Unplaced"/>
</dbReference>
<evidence type="ECO:0000313" key="1">
    <source>
        <dbReference type="Ensembl" id="ENSCSRP00000003966.1"/>
    </source>
</evidence>
<reference evidence="1" key="2">
    <citation type="submission" date="2025-09" db="UniProtKB">
        <authorList>
            <consortium name="Ensembl"/>
        </authorList>
    </citation>
    <scope>IDENTIFICATION</scope>
</reference>
<name>A0A8C3RW03_CHESE</name>
<dbReference type="Ensembl" id="ENSCSRT00000004100.1">
    <property type="protein sequence ID" value="ENSCSRP00000003966.1"/>
    <property type="gene ID" value="ENSCSRG00000003029.1"/>
</dbReference>
<organism evidence="1 2">
    <name type="scientific">Chelydra serpentina</name>
    <name type="common">Snapping turtle</name>
    <name type="synonym">Testudo serpentina</name>
    <dbReference type="NCBI Taxonomy" id="8475"/>
    <lineage>
        <taxon>Eukaryota</taxon>
        <taxon>Metazoa</taxon>
        <taxon>Chordata</taxon>
        <taxon>Craniata</taxon>
        <taxon>Vertebrata</taxon>
        <taxon>Euteleostomi</taxon>
        <taxon>Archelosauria</taxon>
        <taxon>Testudinata</taxon>
        <taxon>Testudines</taxon>
        <taxon>Cryptodira</taxon>
        <taxon>Durocryptodira</taxon>
        <taxon>Americhelydia</taxon>
        <taxon>Chelydroidea</taxon>
        <taxon>Chelydridae</taxon>
        <taxon>Chelydra</taxon>
    </lineage>
</organism>
<reference evidence="1" key="1">
    <citation type="submission" date="2025-08" db="UniProtKB">
        <authorList>
            <consortium name="Ensembl"/>
        </authorList>
    </citation>
    <scope>IDENTIFICATION</scope>
</reference>
<proteinExistence type="predicted"/>